<evidence type="ECO:0000313" key="2">
    <source>
        <dbReference type="Proteomes" id="UP000831692"/>
    </source>
</evidence>
<dbReference type="GeneID" id="83458424"/>
<keyword evidence="2" id="KW-1185">Reference proteome</keyword>
<gene>
    <name evidence="1" type="ORF">ENLAB_24230</name>
</gene>
<dbReference type="Pfam" id="PF22652">
    <property type="entry name" value="DUF7006"/>
    <property type="match status" value="1"/>
</dbReference>
<dbReference type="RefSeq" id="WP_077453627.1">
    <property type="nucleotide sequence ID" value="NZ_AP025635.1"/>
</dbReference>
<proteinExistence type="predicted"/>
<reference evidence="1 2" key="1">
    <citation type="submission" date="2022-03" db="EMBL/GenBank/DDBJ databases">
        <title>Complete genome sequence of Enterococcus innesii DB-1.</title>
        <authorList>
            <person name="Fukuda D."/>
            <person name="Nolasco-Hipolito C."/>
        </authorList>
    </citation>
    <scope>NUCLEOTIDE SEQUENCE [LARGE SCALE GENOMIC DNA]</scope>
    <source>
        <strain evidence="1 2">DB-1</strain>
    </source>
</reference>
<evidence type="ECO:0000313" key="1">
    <source>
        <dbReference type="EMBL" id="BDG68859.1"/>
    </source>
</evidence>
<dbReference type="InterPro" id="IPR054275">
    <property type="entry name" value="DUF7006"/>
</dbReference>
<dbReference type="Proteomes" id="UP000831692">
    <property type="component" value="Chromosome"/>
</dbReference>
<name>A0ABN6NT60_9ENTE</name>
<accession>A0ABN6NT60</accession>
<protein>
    <submittedName>
        <fullName evidence="1">Uncharacterized protein</fullName>
    </submittedName>
</protein>
<sequence>MQARKIYNATDYLAYFQKELNQREVFQHFPKIYVYFQELSETFLAVFNKKYENLFVQWAKLLAIDAQLQILLELCNHGKDDLVTDLGLTEEEIIAMIRKEHRFFYREITGLKVTQKPKVGLIYMSEE</sequence>
<dbReference type="EMBL" id="AP025635">
    <property type="protein sequence ID" value="BDG68859.1"/>
    <property type="molecule type" value="Genomic_DNA"/>
</dbReference>
<organism evidence="1 2">
    <name type="scientific">Enterococcus innesii</name>
    <dbReference type="NCBI Taxonomy" id="2839759"/>
    <lineage>
        <taxon>Bacteria</taxon>
        <taxon>Bacillati</taxon>
        <taxon>Bacillota</taxon>
        <taxon>Bacilli</taxon>
        <taxon>Lactobacillales</taxon>
        <taxon>Enterococcaceae</taxon>
        <taxon>Enterococcus</taxon>
    </lineage>
</organism>